<accession>A0AAN7VX13</accession>
<dbReference type="EMBL" id="JAVRQU010000025">
    <property type="protein sequence ID" value="KAK5690350.1"/>
    <property type="molecule type" value="Genomic_DNA"/>
</dbReference>
<organism evidence="1 2">
    <name type="scientific">Elasticomyces elasticus</name>
    <dbReference type="NCBI Taxonomy" id="574655"/>
    <lineage>
        <taxon>Eukaryota</taxon>
        <taxon>Fungi</taxon>
        <taxon>Dikarya</taxon>
        <taxon>Ascomycota</taxon>
        <taxon>Pezizomycotina</taxon>
        <taxon>Dothideomycetes</taxon>
        <taxon>Dothideomycetidae</taxon>
        <taxon>Mycosphaerellales</taxon>
        <taxon>Teratosphaeriaceae</taxon>
        <taxon>Elasticomyces</taxon>
    </lineage>
</organism>
<gene>
    <name evidence="1" type="ORF">LTR97_012218</name>
</gene>
<proteinExistence type="predicted"/>
<evidence type="ECO:0000313" key="1">
    <source>
        <dbReference type="EMBL" id="KAK5690350.1"/>
    </source>
</evidence>
<comment type="caution">
    <text evidence="1">The sequence shown here is derived from an EMBL/GenBank/DDBJ whole genome shotgun (WGS) entry which is preliminary data.</text>
</comment>
<sequence length="285" mass="31808">MADEVAEYREEHAKASEMVATLEDHASALIRLAHDVAGRARMILDSLNATHEVKRFSVHDFGTLKAEDLIVEYVAATKETEKTIILVKLYEAMVVEIAVPLDYLRSRAATLSELARRLAQDAATTVPDVPDERAVEESLHDDVVRETYAELEIVKDRVVDAYRVLLKEWAEVIAEIEVSIQALDKAYDGKLRSGALYANVDLGLGYLRDHIAVVLGNIKSKDPLRTDREYYREAWEKARMTEGVQIARIVASDHSDLKVGYEAAFITAVKLAPSTFAYSGWCKAA</sequence>
<dbReference type="Proteomes" id="UP001310594">
    <property type="component" value="Unassembled WGS sequence"/>
</dbReference>
<protein>
    <submittedName>
        <fullName evidence="1">Uncharacterized protein</fullName>
    </submittedName>
</protein>
<evidence type="ECO:0000313" key="2">
    <source>
        <dbReference type="Proteomes" id="UP001310594"/>
    </source>
</evidence>
<name>A0AAN7VX13_9PEZI</name>
<dbReference type="AlphaFoldDB" id="A0AAN7VX13"/>
<reference evidence="1" key="1">
    <citation type="submission" date="2023-08" db="EMBL/GenBank/DDBJ databases">
        <title>Black Yeasts Isolated from many extreme environments.</title>
        <authorList>
            <person name="Coleine C."/>
            <person name="Stajich J.E."/>
            <person name="Selbmann L."/>
        </authorList>
    </citation>
    <scope>NUCLEOTIDE SEQUENCE</scope>
    <source>
        <strain evidence="1">CCFEE 5810</strain>
    </source>
</reference>